<protein>
    <recommendedName>
        <fullName evidence="1">GmrSD restriction endonucleases N-terminal domain-containing protein</fullName>
    </recommendedName>
</protein>
<comment type="caution">
    <text evidence="2">The sequence shown here is derived from an EMBL/GenBank/DDBJ whole genome shotgun (WGS) entry which is preliminary data.</text>
</comment>
<dbReference type="InterPro" id="IPR004919">
    <property type="entry name" value="GmrSD_N"/>
</dbReference>
<evidence type="ECO:0000313" key="3">
    <source>
        <dbReference type="Proteomes" id="UP000075324"/>
    </source>
</evidence>
<dbReference type="RefSeq" id="WP_062677678.1">
    <property type="nucleotide sequence ID" value="NZ_LQYW01000033.1"/>
</dbReference>
<dbReference type="Proteomes" id="UP000075324">
    <property type="component" value="Unassembled WGS sequence"/>
</dbReference>
<reference evidence="2 3" key="1">
    <citation type="submission" date="2016-01" db="EMBL/GenBank/DDBJ databases">
        <title>Draft Genome Sequences of Seven Thermophilic Sporeformers Isolated from Foods.</title>
        <authorList>
            <person name="Berendsen E.M."/>
            <person name="Wells-Bennik M.H."/>
            <person name="Krawcyk A.O."/>
            <person name="De Jong A."/>
            <person name="Holsappel S."/>
            <person name="Eijlander R.T."/>
            <person name="Kuipers O.P."/>
        </authorList>
    </citation>
    <scope>NUCLEOTIDE SEQUENCE [LARGE SCALE GENOMIC DNA]</scope>
    <source>
        <strain evidence="2 3">B4110</strain>
    </source>
</reference>
<dbReference type="PANTHER" id="PTHR37292:SF2">
    <property type="entry name" value="DUF262 DOMAIN-CONTAINING PROTEIN"/>
    <property type="match status" value="1"/>
</dbReference>
<dbReference type="EMBL" id="LQYW01000033">
    <property type="protein sequence ID" value="KYD31641.1"/>
    <property type="molecule type" value="Genomic_DNA"/>
</dbReference>
<gene>
    <name evidence="2" type="ORF">B4110_3356</name>
</gene>
<organism evidence="2 3">
    <name type="scientific">Parageobacillus toebii</name>
    <dbReference type="NCBI Taxonomy" id="153151"/>
    <lineage>
        <taxon>Bacteria</taxon>
        <taxon>Bacillati</taxon>
        <taxon>Bacillota</taxon>
        <taxon>Bacilli</taxon>
        <taxon>Bacillales</taxon>
        <taxon>Anoxybacillaceae</taxon>
        <taxon>Parageobacillus</taxon>
    </lineage>
</organism>
<dbReference type="PATRIC" id="fig|153151.4.peg.2223"/>
<feature type="domain" description="GmrSD restriction endonucleases N-terminal" evidence="1">
    <location>
        <begin position="16"/>
        <end position="260"/>
    </location>
</feature>
<sequence length="588" mass="67078">MSTITTFDSTVESLLDLLESIQECRTQLPDFQRGWVWDDERIRNLLISVSLSYPIGAVMMLQTGNPNVRFASRPIEGVDNVNQVEPERLILDGQQRLTALFQSLKLKAPVATRDKRDKAIKRFYYIDIDKMLDPNVDREETIVSVPEDRIIRGPGGRVVLDCSDLEKECEAGMLPVNLLFDPAGLLVWQTRYFSDSTKIAERSLKWQKLMTDVFPRFQQYQVPVIMLRKPTPKEAVCQVFENVNTGGVSLTVFELLTATFAAEDFKLRDDWEEKEATLKRSGEIYNKVLADISSTDFLQAVALLATYNRRKAGDGVAVSCKRRDILQLTLADYQRWADRVTEGFIQAAQFLHEQHVFSARDLPYGTQLIPLAAIFVELGKEAHNVRVRDQIARWYWCGVLGELYGGATETRIARDVVEVVEWIRGGAEPTTVRDAHFAADRLFTLRTRNSAAYKGLHALLMREGARDFLSGVPIDIQTYYGESIDIHHIFPRDYCEKRGIEKANYDCIMNKTPLSYKTNRMIGRDAPSVYLKKLEERKGVSAAVLDDILQTHVIDVASIRADDFDQFFEKRRLALLAMIERVMGKKVE</sequence>
<dbReference type="Pfam" id="PF03235">
    <property type="entry name" value="GmrSD_N"/>
    <property type="match status" value="1"/>
</dbReference>
<dbReference type="AlphaFoldDB" id="A0A150N4K4"/>
<dbReference type="PANTHER" id="PTHR37292">
    <property type="entry name" value="VNG6097C"/>
    <property type="match status" value="1"/>
</dbReference>
<evidence type="ECO:0000259" key="1">
    <source>
        <dbReference type="Pfam" id="PF03235"/>
    </source>
</evidence>
<name>A0A150N4K4_9BACL</name>
<proteinExistence type="predicted"/>
<accession>A0A150N4K4</accession>
<evidence type="ECO:0000313" key="2">
    <source>
        <dbReference type="EMBL" id="KYD31641.1"/>
    </source>
</evidence>